<keyword evidence="3" id="KW-1185">Reference proteome</keyword>
<feature type="compositionally biased region" description="Basic and acidic residues" evidence="1">
    <location>
        <begin position="388"/>
        <end position="399"/>
    </location>
</feature>
<dbReference type="GeneID" id="8249526"/>
<dbReference type="KEGG" id="mis:MICPUN_64562"/>
<evidence type="ECO:0000256" key="1">
    <source>
        <dbReference type="SAM" id="MobiDB-lite"/>
    </source>
</evidence>
<feature type="region of interest" description="Disordered" evidence="1">
    <location>
        <begin position="388"/>
        <end position="417"/>
    </location>
</feature>
<dbReference type="OrthoDB" id="4356at2759"/>
<dbReference type="InParanoid" id="C1EIF9"/>
<dbReference type="RefSeq" id="XP_002506595.1">
    <property type="nucleotide sequence ID" value="XM_002506549.1"/>
</dbReference>
<dbReference type="Proteomes" id="UP000002009">
    <property type="component" value="Chromosome 15"/>
</dbReference>
<dbReference type="EMBL" id="CP001333">
    <property type="protein sequence ID" value="ACO67853.1"/>
    <property type="molecule type" value="Genomic_DNA"/>
</dbReference>
<name>C1EIF9_MICCC</name>
<accession>C1EIF9</accession>
<sequence>MAPLAMSIVSTPLAGVAVHRPTPTGAADRRIPRALAVRCRAAAASSPADAPPMGATRVWHCPPPEKERKAQQACSTISKLPPHVLGDGGLDPATQSPQNQQAYLGSLAERFLPVNLSYKDVRVLNVDPPVFAIPRFVPADECDAIVAIAKGGKKLVRNVKRVELGAKLPAPVADGAPALVQRLMELSEDCKTFVRCDGAWLEGSVASAWGADAGLKAAPPPGAFAFEMPQLCVTAKGKTSDPLPDAYDTDAANAIGSQRRAMVRVFLSDPPVDASPGADLPSPGADSSSSTTPDIDRDAYSLKFDILDLALAPAKGTAIVTFPSFADGAADERAACVVRAPAEGPPTCWMDLPIAVGLDEGGIRKPVSMSDVVVEKVGTDVNVGDAARSRNRQEWRADVKGAGPTGDAEATETDGAVAEAARKKLDELKKQGL</sequence>
<dbReference type="eggNOG" id="ENOG502T0YP">
    <property type="taxonomic scope" value="Eukaryota"/>
</dbReference>
<feature type="region of interest" description="Disordered" evidence="1">
    <location>
        <begin position="273"/>
        <end position="294"/>
    </location>
</feature>
<evidence type="ECO:0000313" key="3">
    <source>
        <dbReference type="Proteomes" id="UP000002009"/>
    </source>
</evidence>
<gene>
    <name evidence="2" type="ORF">MICPUN_64562</name>
</gene>
<dbReference type="AlphaFoldDB" id="C1EIF9"/>
<organism evidence="2 3">
    <name type="scientific">Micromonas commoda (strain RCC299 / NOUM17 / CCMP2709)</name>
    <name type="common">Picoplanktonic green alga</name>
    <dbReference type="NCBI Taxonomy" id="296587"/>
    <lineage>
        <taxon>Eukaryota</taxon>
        <taxon>Viridiplantae</taxon>
        <taxon>Chlorophyta</taxon>
        <taxon>Mamiellophyceae</taxon>
        <taxon>Mamiellales</taxon>
        <taxon>Mamiellaceae</taxon>
        <taxon>Micromonas</taxon>
    </lineage>
</organism>
<protein>
    <submittedName>
        <fullName evidence="2">Uncharacterized protein</fullName>
    </submittedName>
</protein>
<proteinExistence type="predicted"/>
<dbReference type="OMA" id="TITRAWH"/>
<dbReference type="Gene3D" id="2.60.120.620">
    <property type="entry name" value="q2cbj1_9rhob like domain"/>
    <property type="match status" value="1"/>
</dbReference>
<evidence type="ECO:0000313" key="2">
    <source>
        <dbReference type="EMBL" id="ACO67853.1"/>
    </source>
</evidence>
<reference evidence="2 3" key="1">
    <citation type="journal article" date="2009" name="Science">
        <title>Green evolution and dynamic adaptations revealed by genomes of the marine picoeukaryotes Micromonas.</title>
        <authorList>
            <person name="Worden A.Z."/>
            <person name="Lee J.H."/>
            <person name="Mock T."/>
            <person name="Rouze P."/>
            <person name="Simmons M.P."/>
            <person name="Aerts A.L."/>
            <person name="Allen A.E."/>
            <person name="Cuvelier M.L."/>
            <person name="Derelle E."/>
            <person name="Everett M.V."/>
            <person name="Foulon E."/>
            <person name="Grimwood J."/>
            <person name="Gundlach H."/>
            <person name="Henrissat B."/>
            <person name="Napoli C."/>
            <person name="McDonald S.M."/>
            <person name="Parker M.S."/>
            <person name="Rombauts S."/>
            <person name="Salamov A."/>
            <person name="Von Dassow P."/>
            <person name="Badger J.H."/>
            <person name="Coutinho P.M."/>
            <person name="Demir E."/>
            <person name="Dubchak I."/>
            <person name="Gentemann C."/>
            <person name="Eikrem W."/>
            <person name="Gready J.E."/>
            <person name="John U."/>
            <person name="Lanier W."/>
            <person name="Lindquist E.A."/>
            <person name="Lucas S."/>
            <person name="Mayer K.F."/>
            <person name="Moreau H."/>
            <person name="Not F."/>
            <person name="Otillar R."/>
            <person name="Panaud O."/>
            <person name="Pangilinan J."/>
            <person name="Paulsen I."/>
            <person name="Piegu B."/>
            <person name="Poliakov A."/>
            <person name="Robbens S."/>
            <person name="Schmutz J."/>
            <person name="Toulza E."/>
            <person name="Wyss T."/>
            <person name="Zelensky A."/>
            <person name="Zhou K."/>
            <person name="Armbrust E.V."/>
            <person name="Bhattacharya D."/>
            <person name="Goodenough U.W."/>
            <person name="Van de Peer Y."/>
            <person name="Grigoriev I.V."/>
        </authorList>
    </citation>
    <scope>NUCLEOTIDE SEQUENCE [LARGE SCALE GENOMIC DNA]</scope>
    <source>
        <strain evidence="3">RCC299 / NOUM17</strain>
    </source>
</reference>